<dbReference type="SUPFAM" id="SSF51120">
    <property type="entry name" value="beta-Roll"/>
    <property type="match status" value="3"/>
</dbReference>
<sequence length="670" mass="67802">MRSVGALEVAAIAVDDVWELGGRPEVLGRAAAAWRAVGADVRGGVEALVTAAAPVVSGDWDGEAAEGFRRHHRQYVESLGELDLAIGDTALALDGAAALLRIGQEQLDTVFATAAGVPHHRAAGTVTFAPADEGQAAAVRAAIAEAGAIRADIERGLAEHHGRLDGARTRWEMLARTWLPVIGRVFADWVPPPASGAPDARLVADLFVVQAGGGANRVEVGAGFVVVDGERLAIPDGARLVLRTGAGDDTVEVAGSDGVTVLGGDGDDQLTGGSGDDVLIAGMGVDTVTAGAGADRVSLGAMVPTARTAPRDAVERADLGDGDDRLWGSFGGDDVVGGSGADLLFGGTSGDRLSGDDGDDTVAGGGDGDHLLGGGGFDLVDGGDGRDYLDGGAGDDRLDGGRGDDTLYGLDGADVLHGGEGDDFADGGAGADLVAGDDGADVVSGGSGDDLVDGGGGDDVAYSGAGRDTVSGGAGTDTLFGQGEDDAAGVERLEATAAGGDLTGFIEVGGDPAYQARVRADLDLLAASPAGRAMLEDLRGSGVRLHIVPTADANGYANYDGGVPTIQYNPAYDARPPAVTLFHEMAHIHDYEHGSTDREPYNEGSGPDYQYQGGPPVPNYERQAVGLPIDDDGDPLTPNRIDPAHELRLTENGLRAEMGLPARERYGSAS</sequence>
<dbReference type="Proteomes" id="UP001589608">
    <property type="component" value="Unassembled WGS sequence"/>
</dbReference>
<dbReference type="PROSITE" id="PS00330">
    <property type="entry name" value="HEMOLYSIN_CALCIUM"/>
    <property type="match status" value="2"/>
</dbReference>
<protein>
    <submittedName>
        <fullName evidence="4">M91 family zinc metallopeptidase</fullName>
    </submittedName>
</protein>
<dbReference type="Pfam" id="PF14891">
    <property type="entry name" value="Peptidase_M91"/>
    <property type="match status" value="1"/>
</dbReference>
<dbReference type="EMBL" id="JBHMCA010000014">
    <property type="protein sequence ID" value="MFB9442467.1"/>
    <property type="molecule type" value="Genomic_DNA"/>
</dbReference>
<gene>
    <name evidence="4" type="ORF">ACFFTR_05125</name>
</gene>
<keyword evidence="5" id="KW-1185">Reference proteome</keyword>
<dbReference type="InterPro" id="IPR028208">
    <property type="entry name" value="Effector_pro_NleD-like"/>
</dbReference>
<evidence type="ECO:0000256" key="1">
    <source>
        <dbReference type="ARBA" id="ARBA00004613"/>
    </source>
</evidence>
<dbReference type="SUPFAM" id="SSF140453">
    <property type="entry name" value="EsxAB dimer-like"/>
    <property type="match status" value="1"/>
</dbReference>
<evidence type="ECO:0000256" key="2">
    <source>
        <dbReference type="ARBA" id="ARBA00022525"/>
    </source>
</evidence>
<evidence type="ECO:0000313" key="4">
    <source>
        <dbReference type="EMBL" id="MFB9442467.1"/>
    </source>
</evidence>
<dbReference type="InterPro" id="IPR018511">
    <property type="entry name" value="Hemolysin-typ_Ca-bd_CS"/>
</dbReference>
<organism evidence="4 5">
    <name type="scientific">Dactylosporangium vinaceum</name>
    <dbReference type="NCBI Taxonomy" id="53362"/>
    <lineage>
        <taxon>Bacteria</taxon>
        <taxon>Bacillati</taxon>
        <taxon>Actinomycetota</taxon>
        <taxon>Actinomycetes</taxon>
        <taxon>Micromonosporales</taxon>
        <taxon>Micromonosporaceae</taxon>
        <taxon>Dactylosporangium</taxon>
    </lineage>
</organism>
<dbReference type="InterPro" id="IPR036689">
    <property type="entry name" value="ESAT-6-like_sf"/>
</dbReference>
<dbReference type="PRINTS" id="PR00313">
    <property type="entry name" value="CABNDNGRPT"/>
</dbReference>
<accession>A0ABV5M0U5</accession>
<dbReference type="InterPro" id="IPR001343">
    <property type="entry name" value="Hemolysn_Ca-bd"/>
</dbReference>
<comment type="subcellular location">
    <subcellularLocation>
        <location evidence="1">Secreted</location>
    </subcellularLocation>
</comment>
<dbReference type="Gene3D" id="2.150.10.10">
    <property type="entry name" value="Serralysin-like metalloprotease, C-terminal"/>
    <property type="match status" value="3"/>
</dbReference>
<dbReference type="PANTHER" id="PTHR38340">
    <property type="entry name" value="S-LAYER PROTEIN"/>
    <property type="match status" value="1"/>
</dbReference>
<feature type="region of interest" description="Disordered" evidence="3">
    <location>
        <begin position="593"/>
        <end position="615"/>
    </location>
</feature>
<dbReference type="InterPro" id="IPR050557">
    <property type="entry name" value="RTX_toxin/Mannuronan_C5-epim"/>
</dbReference>
<dbReference type="RefSeq" id="WP_223100933.1">
    <property type="nucleotide sequence ID" value="NZ_CP061913.1"/>
</dbReference>
<reference evidence="4 5" key="1">
    <citation type="submission" date="2024-09" db="EMBL/GenBank/DDBJ databases">
        <authorList>
            <person name="Sun Q."/>
            <person name="Mori K."/>
        </authorList>
    </citation>
    <scope>NUCLEOTIDE SEQUENCE [LARGE SCALE GENOMIC DNA]</scope>
    <source>
        <strain evidence="4 5">JCM 3307</strain>
    </source>
</reference>
<dbReference type="Gene3D" id="1.10.287.1060">
    <property type="entry name" value="ESAT-6-like"/>
    <property type="match status" value="1"/>
</dbReference>
<dbReference type="InterPro" id="IPR011049">
    <property type="entry name" value="Serralysin-like_metalloprot_C"/>
</dbReference>
<comment type="caution">
    <text evidence="4">The sequence shown here is derived from an EMBL/GenBank/DDBJ whole genome shotgun (WGS) entry which is preliminary data.</text>
</comment>
<name>A0ABV5M0U5_9ACTN</name>
<keyword evidence="2" id="KW-0964">Secreted</keyword>
<proteinExistence type="predicted"/>
<dbReference type="Pfam" id="PF00353">
    <property type="entry name" value="HemolysinCabind"/>
    <property type="match status" value="4"/>
</dbReference>
<feature type="region of interest" description="Disordered" evidence="3">
    <location>
        <begin position="650"/>
        <end position="670"/>
    </location>
</feature>
<evidence type="ECO:0000256" key="3">
    <source>
        <dbReference type="SAM" id="MobiDB-lite"/>
    </source>
</evidence>
<dbReference type="PANTHER" id="PTHR38340:SF1">
    <property type="entry name" value="S-LAYER PROTEIN"/>
    <property type="match status" value="1"/>
</dbReference>
<evidence type="ECO:0000313" key="5">
    <source>
        <dbReference type="Proteomes" id="UP001589608"/>
    </source>
</evidence>